<evidence type="ECO:0000313" key="3">
    <source>
        <dbReference type="Proteomes" id="UP001054945"/>
    </source>
</evidence>
<name>A0AAV4Y7Q3_CAEEX</name>
<organism evidence="2 3">
    <name type="scientific">Caerostris extrusa</name>
    <name type="common">Bark spider</name>
    <name type="synonym">Caerostris bankana</name>
    <dbReference type="NCBI Taxonomy" id="172846"/>
    <lineage>
        <taxon>Eukaryota</taxon>
        <taxon>Metazoa</taxon>
        <taxon>Ecdysozoa</taxon>
        <taxon>Arthropoda</taxon>
        <taxon>Chelicerata</taxon>
        <taxon>Arachnida</taxon>
        <taxon>Araneae</taxon>
        <taxon>Araneomorphae</taxon>
        <taxon>Entelegynae</taxon>
        <taxon>Araneoidea</taxon>
        <taxon>Araneidae</taxon>
        <taxon>Caerostris</taxon>
    </lineage>
</organism>
<evidence type="ECO:0000256" key="1">
    <source>
        <dbReference type="SAM" id="MobiDB-lite"/>
    </source>
</evidence>
<dbReference type="EMBL" id="BPLR01018932">
    <property type="protein sequence ID" value="GIZ03297.1"/>
    <property type="molecule type" value="Genomic_DNA"/>
</dbReference>
<proteinExistence type="predicted"/>
<feature type="compositionally biased region" description="Basic and acidic residues" evidence="1">
    <location>
        <begin position="225"/>
        <end position="241"/>
    </location>
</feature>
<feature type="region of interest" description="Disordered" evidence="1">
    <location>
        <begin position="225"/>
        <end position="248"/>
    </location>
</feature>
<comment type="caution">
    <text evidence="2">The sequence shown here is derived from an EMBL/GenBank/DDBJ whole genome shotgun (WGS) entry which is preliminary data.</text>
</comment>
<protein>
    <submittedName>
        <fullName evidence="2">Uncharacterized protein</fullName>
    </submittedName>
</protein>
<feature type="compositionally biased region" description="Basic and acidic residues" evidence="1">
    <location>
        <begin position="415"/>
        <end position="433"/>
    </location>
</feature>
<keyword evidence="3" id="KW-1185">Reference proteome</keyword>
<evidence type="ECO:0000313" key="2">
    <source>
        <dbReference type="EMBL" id="GIZ03297.1"/>
    </source>
</evidence>
<feature type="region of interest" description="Disordered" evidence="1">
    <location>
        <begin position="415"/>
        <end position="440"/>
    </location>
</feature>
<sequence length="455" mass="51264">MNSDSTFNQSSTTFKEECLTDAEYMSEEEGDRMLRKYSGSCVRRLSGGLSVIENPSAVKDAFSHKQSNFFSSNIAKSFSNTIFLKSIPSLETSTEDSPLMTCLEFLKSDAVEDGFTDVEELSMESDDNKESYAMPVHNLSEMSLNNLGHGNKNVTEDSIRHRRKEDSGATQICNRKSSWTVELLPEDETAEWTETDESGCVRQVTVVKTETSINFEGDDAVKALRKVPEKEASDTERKGSTDSEQDDLSFTEKKSYFQRLSLTTDTLPCTDKWTHDVSLDDLPMAEGEIKREKQDQPTVYRYDFTKNGKDKPVATEFVFSELEKAEEIVKQVNEEIIIEESRLNDSISHAVDRDNVESDLNSAITLEKVEQEVYSLIAEVDKEEKELSKNYCSSMGDSATGSTIDDLAMRKLVGDKTAESEKEVDESSIHSEMGDSFLSSEKNCSRRGYYTRFKS</sequence>
<gene>
    <name evidence="2" type="primary">AVEN_207616_1</name>
    <name evidence="2" type="ORF">CEXT_163121</name>
</gene>
<accession>A0AAV4Y7Q3</accession>
<dbReference type="Proteomes" id="UP001054945">
    <property type="component" value="Unassembled WGS sequence"/>
</dbReference>
<dbReference type="AlphaFoldDB" id="A0AAV4Y7Q3"/>
<reference evidence="2 3" key="1">
    <citation type="submission" date="2021-06" db="EMBL/GenBank/DDBJ databases">
        <title>Caerostris extrusa draft genome.</title>
        <authorList>
            <person name="Kono N."/>
            <person name="Arakawa K."/>
        </authorList>
    </citation>
    <scope>NUCLEOTIDE SEQUENCE [LARGE SCALE GENOMIC DNA]</scope>
</reference>